<dbReference type="AlphaFoldDB" id="A0A2X4VDH7"/>
<sequence>MTIYVTAQDELIVGSEIAVESNAPEGDLAAVFEDDGDTGYFYALDYSVEGNPIQDAVHIYNAEDVTDGEKPSEVKIGWSEDSRKCVLLINGYPHGAFNFDTKRGYCRTGFPDSIGEWSKEGHQWDDAVDRFFYTEQ</sequence>
<dbReference type="Pfam" id="PF10008">
    <property type="entry name" value="DUF2251"/>
    <property type="match status" value="1"/>
</dbReference>
<evidence type="ECO:0000313" key="2">
    <source>
        <dbReference type="Proteomes" id="UP000249005"/>
    </source>
</evidence>
<keyword evidence="2" id="KW-1185">Reference proteome</keyword>
<dbReference type="RefSeq" id="WP_111741339.1">
    <property type="nucleotide sequence ID" value="NZ_LR698987.1"/>
</dbReference>
<gene>
    <name evidence="1" type="ORF">NCTC12151_02977</name>
</gene>
<dbReference type="Proteomes" id="UP000249005">
    <property type="component" value="Chromosome 1"/>
</dbReference>
<name>A0A2X4VDH7_9GAMM</name>
<protein>
    <submittedName>
        <fullName evidence="1">Uncharacterized protein conserved in bacteria</fullName>
    </submittedName>
</protein>
<organism evidence="1 2">
    <name type="scientific">Leminorella richardii</name>
    <dbReference type="NCBI Taxonomy" id="158841"/>
    <lineage>
        <taxon>Bacteria</taxon>
        <taxon>Pseudomonadati</taxon>
        <taxon>Pseudomonadota</taxon>
        <taxon>Gammaproteobacteria</taxon>
        <taxon>Enterobacterales</taxon>
        <taxon>Budviciaceae</taxon>
        <taxon>Leminorella</taxon>
    </lineage>
</organism>
<dbReference type="OrthoDB" id="5679620at2"/>
<dbReference type="InterPro" id="IPR014449">
    <property type="entry name" value="UCP007050_HI0931"/>
</dbReference>
<accession>A0A2X4VDH7</accession>
<proteinExistence type="predicted"/>
<dbReference type="EMBL" id="LS483470">
    <property type="protein sequence ID" value="SQI43320.1"/>
    <property type="molecule type" value="Genomic_DNA"/>
</dbReference>
<evidence type="ECO:0000313" key="1">
    <source>
        <dbReference type="EMBL" id="SQI43320.1"/>
    </source>
</evidence>
<dbReference type="KEGG" id="lri:NCTC12151_02977"/>
<reference evidence="1 2" key="1">
    <citation type="submission" date="2018-06" db="EMBL/GenBank/DDBJ databases">
        <authorList>
            <consortium name="Pathogen Informatics"/>
            <person name="Doyle S."/>
        </authorList>
    </citation>
    <scope>NUCLEOTIDE SEQUENCE [LARGE SCALE GENOMIC DNA]</scope>
    <source>
        <strain evidence="1 2">NCTC12151</strain>
    </source>
</reference>